<evidence type="ECO:0000313" key="7">
    <source>
        <dbReference type="Proteomes" id="UP000000576"/>
    </source>
</evidence>
<feature type="domain" description="Metallo-beta-lactamase" evidence="5">
    <location>
        <begin position="61"/>
        <end position="294"/>
    </location>
</feature>
<keyword evidence="2" id="KW-0479">Metal-binding</keyword>
<evidence type="ECO:0000256" key="4">
    <source>
        <dbReference type="ARBA" id="ARBA00022833"/>
    </source>
</evidence>
<reference evidence="6 7" key="1">
    <citation type="journal article" date="2002" name="Nature">
        <title>Comparison of the genomes of two Xanthomonas pathogens with differing host specificities.</title>
        <authorList>
            <person name="da Silva A.C."/>
            <person name="Ferro J.A."/>
            <person name="Reinach F.C."/>
            <person name="Farah C.S."/>
            <person name="Furlan L.R."/>
            <person name="Quaggio R.B."/>
            <person name="Monteiro-Vitorello C.B."/>
            <person name="Van Sluys M.A."/>
            <person name="Almeida N.F."/>
            <person name="Alves L.M."/>
            <person name="do Amaral A.M."/>
            <person name="Bertolini M.C."/>
            <person name="Camargo L.E."/>
            <person name="Camarotte G."/>
            <person name="Cannavan F."/>
            <person name="Cardozo J."/>
            <person name="Chambergo F."/>
            <person name="Ciapina L.P."/>
            <person name="Cicarelli R.M."/>
            <person name="Coutinho L.L."/>
            <person name="Cursino-Santos J.R."/>
            <person name="El-Dorry H."/>
            <person name="Faria J.B."/>
            <person name="Ferreira A.J."/>
            <person name="Ferreira R.C."/>
            <person name="Ferro M.I."/>
            <person name="Formighieri E.F."/>
            <person name="Franco M.C."/>
            <person name="Greggio C.C."/>
            <person name="Gruber A."/>
            <person name="Katsuyama A.M."/>
            <person name="Kishi L.T."/>
            <person name="Leite R.P."/>
            <person name="Lemos E.G."/>
            <person name="Lemos M.V."/>
            <person name="Locali E.C."/>
            <person name="Machado M.A."/>
            <person name="Madeira A.M."/>
            <person name="Martinez-Rossi N.M."/>
            <person name="Martins E.C."/>
            <person name="Meidanis J."/>
            <person name="Menck C.F."/>
            <person name="Miyaki C.Y."/>
            <person name="Moon D.H."/>
            <person name="Moreira L.M."/>
            <person name="Novo M.T."/>
            <person name="Okura V.K."/>
            <person name="Oliveira M.C."/>
            <person name="Oliveira V.R."/>
            <person name="Pereira H.A."/>
            <person name="Rossi A."/>
            <person name="Sena J.A."/>
            <person name="Silva C."/>
            <person name="de Souza R.F."/>
            <person name="Spinola L.A."/>
            <person name="Takita M.A."/>
            <person name="Tamura R.E."/>
            <person name="Teixeira E.C."/>
            <person name="Tezza R.I."/>
            <person name="Trindade dos Santos M."/>
            <person name="Truffi D."/>
            <person name="Tsai S.M."/>
            <person name="White F.F."/>
            <person name="Setubal J.C."/>
            <person name="Kitajima J.P."/>
        </authorList>
    </citation>
    <scope>NUCLEOTIDE SEQUENCE [LARGE SCALE GENOMIC DNA]</scope>
    <source>
        <strain evidence="6 7">306</strain>
    </source>
</reference>
<evidence type="ECO:0000256" key="1">
    <source>
        <dbReference type="ARBA" id="ARBA00007749"/>
    </source>
</evidence>
<comment type="similarity">
    <text evidence="1">Belongs to the metallo-beta-lactamase superfamily.</text>
</comment>
<dbReference type="InterPro" id="IPR051013">
    <property type="entry name" value="MBL_superfamily_lactonases"/>
</dbReference>
<evidence type="ECO:0000259" key="5">
    <source>
        <dbReference type="SMART" id="SM00849"/>
    </source>
</evidence>
<keyword evidence="4" id="KW-0862">Zinc</keyword>
<dbReference type="CDD" id="cd07742">
    <property type="entry name" value="metallo-hydrolase-like_MBL-fold"/>
    <property type="match status" value="1"/>
</dbReference>
<dbReference type="GO" id="GO:0016787">
    <property type="term" value="F:hydrolase activity"/>
    <property type="evidence" value="ECO:0007669"/>
    <property type="project" value="UniProtKB-KW"/>
</dbReference>
<evidence type="ECO:0000256" key="3">
    <source>
        <dbReference type="ARBA" id="ARBA00022801"/>
    </source>
</evidence>
<sequence length="321" mass="36056">MRAGCAIGTAHRCATAALQCWPAKRSAPMRVHHLNCISTCPLGGHLMDGRTPGVLERGHLCCHCLLVETSAGLVLIDTGFGLRDVAEPRARLSRFFLALVKPDLREDMTAIRQIQRLGLDPRDVRHIVLTHLDFDHAGGLDDFPHARVHLMTSERDAALAQRTWMDRQRFRPQQWSTRGQWRTYDGAAGEHWMGLECVRDLHGLPPELLMVPLRGHTLGHAAVAVHTPERWLLLAGDAYFFHREMDADAPYCTPGLRAYQWMLEKDRAARLTNQQRLRALRQQHGGEVEVFCSHDASEFERVAGQPARLPSGALLHAPTPQ</sequence>
<dbReference type="KEGG" id="xac:XAC2368"/>
<dbReference type="InterPro" id="IPR001279">
    <property type="entry name" value="Metallo-B-lactamas"/>
</dbReference>
<accession>A0AAI7ZFY7</accession>
<protein>
    <recommendedName>
        <fullName evidence="5">Metallo-beta-lactamase domain-containing protein</fullName>
    </recommendedName>
</protein>
<dbReference type="AlphaFoldDB" id="A0AAI7ZFY7"/>
<dbReference type="GO" id="GO:0046872">
    <property type="term" value="F:metal ion binding"/>
    <property type="evidence" value="ECO:0007669"/>
    <property type="project" value="UniProtKB-KW"/>
</dbReference>
<dbReference type="InterPro" id="IPR036866">
    <property type="entry name" value="RibonucZ/Hydroxyglut_hydro"/>
</dbReference>
<dbReference type="SUPFAM" id="SSF56281">
    <property type="entry name" value="Metallo-hydrolase/oxidoreductase"/>
    <property type="match status" value="1"/>
</dbReference>
<dbReference type="Gene3D" id="3.60.15.10">
    <property type="entry name" value="Ribonuclease Z/Hydroxyacylglutathione hydrolase-like"/>
    <property type="match status" value="1"/>
</dbReference>
<dbReference type="PANTHER" id="PTHR42978">
    <property type="entry name" value="QUORUM-QUENCHING LACTONASE YTNP-RELATED-RELATED"/>
    <property type="match status" value="1"/>
</dbReference>
<evidence type="ECO:0000313" key="6">
    <source>
        <dbReference type="EMBL" id="AAM37220.1"/>
    </source>
</evidence>
<gene>
    <name evidence="6" type="ordered locus">XAC2368</name>
</gene>
<evidence type="ECO:0000256" key="2">
    <source>
        <dbReference type="ARBA" id="ARBA00022723"/>
    </source>
</evidence>
<dbReference type="SMART" id="SM00849">
    <property type="entry name" value="Lactamase_B"/>
    <property type="match status" value="1"/>
</dbReference>
<organism evidence="6 7">
    <name type="scientific">Xanthomonas axonopodis pv. citri (strain 306)</name>
    <dbReference type="NCBI Taxonomy" id="190486"/>
    <lineage>
        <taxon>Bacteria</taxon>
        <taxon>Pseudomonadati</taxon>
        <taxon>Pseudomonadota</taxon>
        <taxon>Gammaproteobacteria</taxon>
        <taxon>Lysobacterales</taxon>
        <taxon>Lysobacteraceae</taxon>
        <taxon>Xanthomonas</taxon>
    </lineage>
</organism>
<dbReference type="Proteomes" id="UP000000576">
    <property type="component" value="Chromosome"/>
</dbReference>
<proteinExistence type="inferred from homology"/>
<dbReference type="Pfam" id="PF00753">
    <property type="entry name" value="Lactamase_B"/>
    <property type="match status" value="1"/>
</dbReference>
<keyword evidence="3" id="KW-0378">Hydrolase</keyword>
<name>A0AAI7ZFY7_XANAC</name>
<dbReference type="PANTHER" id="PTHR42978:SF3">
    <property type="entry name" value="BLR3078 PROTEIN"/>
    <property type="match status" value="1"/>
</dbReference>
<dbReference type="EMBL" id="AE008923">
    <property type="protein sequence ID" value="AAM37220.1"/>
    <property type="molecule type" value="Genomic_DNA"/>
</dbReference>